<protein>
    <submittedName>
        <fullName evidence="1">Uncharacterized protein</fullName>
    </submittedName>
</protein>
<proteinExistence type="predicted"/>
<sequence length="99" mass="10737">MGARDWCASARHEERIAQALWNLADPTPAKVRKILNDLGYIDERIHELKQSGASTRFLLDLRSNGGRLCLDGSAAGEETVVDKCVAPATGAFTAGRRAQ</sequence>
<dbReference type="EMBL" id="CP029190">
    <property type="protein sequence ID" value="QES52060.1"/>
    <property type="molecule type" value="Genomic_DNA"/>
</dbReference>
<name>A0A5P2DBZ8_STRVZ</name>
<reference evidence="1 2" key="1">
    <citation type="submission" date="2018-05" db="EMBL/GenBank/DDBJ databases">
        <title>Streptomyces venezuelae.</title>
        <authorList>
            <person name="Kim W."/>
            <person name="Lee N."/>
            <person name="Cho B.-K."/>
        </authorList>
    </citation>
    <scope>NUCLEOTIDE SEQUENCE [LARGE SCALE GENOMIC DNA]</scope>
    <source>
        <strain evidence="1 2">ATCC 21782</strain>
    </source>
</reference>
<evidence type="ECO:0000313" key="2">
    <source>
        <dbReference type="Proteomes" id="UP000325211"/>
    </source>
</evidence>
<dbReference type="Proteomes" id="UP000325211">
    <property type="component" value="Chromosome"/>
</dbReference>
<dbReference type="OrthoDB" id="4273420at2"/>
<accession>A0A5P2DBZ8</accession>
<evidence type="ECO:0000313" key="1">
    <source>
        <dbReference type="EMBL" id="QES52060.1"/>
    </source>
</evidence>
<gene>
    <name evidence="1" type="ORF">DEJ50_01070</name>
</gene>
<organism evidence="1 2">
    <name type="scientific">Streptomyces venezuelae</name>
    <dbReference type="NCBI Taxonomy" id="54571"/>
    <lineage>
        <taxon>Bacteria</taxon>
        <taxon>Bacillati</taxon>
        <taxon>Actinomycetota</taxon>
        <taxon>Actinomycetes</taxon>
        <taxon>Kitasatosporales</taxon>
        <taxon>Streptomycetaceae</taxon>
        <taxon>Streptomyces</taxon>
    </lineage>
</organism>
<dbReference type="AlphaFoldDB" id="A0A5P2DBZ8"/>